<organism evidence="1 2">
    <name type="scientific">Colletotrichum musicola</name>
    <dbReference type="NCBI Taxonomy" id="2175873"/>
    <lineage>
        <taxon>Eukaryota</taxon>
        <taxon>Fungi</taxon>
        <taxon>Dikarya</taxon>
        <taxon>Ascomycota</taxon>
        <taxon>Pezizomycotina</taxon>
        <taxon>Sordariomycetes</taxon>
        <taxon>Hypocreomycetidae</taxon>
        <taxon>Glomerellales</taxon>
        <taxon>Glomerellaceae</taxon>
        <taxon>Colletotrichum</taxon>
        <taxon>Colletotrichum orchidearum species complex</taxon>
    </lineage>
</organism>
<dbReference type="AlphaFoldDB" id="A0A8H6K9G7"/>
<accession>A0A8H6K9G7</accession>
<protein>
    <submittedName>
        <fullName evidence="1">Uncharacterized protein</fullName>
    </submittedName>
</protein>
<evidence type="ECO:0000313" key="1">
    <source>
        <dbReference type="EMBL" id="KAF6827469.1"/>
    </source>
</evidence>
<comment type="caution">
    <text evidence="1">The sequence shown here is derived from an EMBL/GenBank/DDBJ whole genome shotgun (WGS) entry which is preliminary data.</text>
</comment>
<keyword evidence="2" id="KW-1185">Reference proteome</keyword>
<dbReference type="EMBL" id="WIGM01000367">
    <property type="protein sequence ID" value="KAF6827469.1"/>
    <property type="molecule type" value="Genomic_DNA"/>
</dbReference>
<gene>
    <name evidence="1" type="ORF">CMUS01_08997</name>
</gene>
<reference evidence="1" key="1">
    <citation type="journal article" date="2020" name="Phytopathology">
        <title>Genome Sequence Resources of Colletotrichum truncatum, C. plurivorum, C. musicola, and C. sojae: Four Species Pathogenic to Soybean (Glycine max).</title>
        <authorList>
            <person name="Rogerio F."/>
            <person name="Boufleur T.R."/>
            <person name="Ciampi-Guillardi M."/>
            <person name="Sukno S.A."/>
            <person name="Thon M.R."/>
            <person name="Massola Junior N.S."/>
            <person name="Baroncelli R."/>
        </authorList>
    </citation>
    <scope>NUCLEOTIDE SEQUENCE</scope>
    <source>
        <strain evidence="1">LFN0074</strain>
    </source>
</reference>
<name>A0A8H6K9G7_9PEZI</name>
<evidence type="ECO:0000313" key="2">
    <source>
        <dbReference type="Proteomes" id="UP000639643"/>
    </source>
</evidence>
<proteinExistence type="predicted"/>
<sequence length="74" mass="7404">MAKRQPILSVLTVTSLSSLSLSLSYLAFRAFCVLPAEKSPGLVPVFEMSCESEAAGFGGGGGGGGHDGISNEGG</sequence>
<dbReference type="Proteomes" id="UP000639643">
    <property type="component" value="Unassembled WGS sequence"/>
</dbReference>